<dbReference type="Proteomes" id="UP000027265">
    <property type="component" value="Unassembled WGS sequence"/>
</dbReference>
<dbReference type="HOGENOM" id="CLU_2102682_0_0_1"/>
<feature type="non-terminal residue" evidence="2">
    <location>
        <position position="116"/>
    </location>
</feature>
<dbReference type="OrthoDB" id="3268450at2759"/>
<evidence type="ECO:0000256" key="1">
    <source>
        <dbReference type="SAM" id="Phobius"/>
    </source>
</evidence>
<accession>A0A067PR08</accession>
<gene>
    <name evidence="2" type="ORF">JAAARDRAFT_157340</name>
</gene>
<dbReference type="EMBL" id="KL197720">
    <property type="protein sequence ID" value="KDQ57199.1"/>
    <property type="molecule type" value="Genomic_DNA"/>
</dbReference>
<keyword evidence="1" id="KW-0472">Membrane</keyword>
<name>A0A067PR08_9AGAM</name>
<proteinExistence type="predicted"/>
<dbReference type="InParanoid" id="A0A067PR08"/>
<dbReference type="AlphaFoldDB" id="A0A067PR08"/>
<sequence length="116" mass="13313">MNPFDDGSRIPRGYTTQQRRWHPKLTAFRIIVLGLTISYGVSKAFLSSKDLSTASITVEWLFSVVVTLSLYWLGLYEEIYPEAIPWLFGRDYTPILRQMFRFSPGGPPNDHPDDDA</sequence>
<evidence type="ECO:0000313" key="3">
    <source>
        <dbReference type="Proteomes" id="UP000027265"/>
    </source>
</evidence>
<feature type="transmembrane region" description="Helical" evidence="1">
    <location>
        <begin position="58"/>
        <end position="76"/>
    </location>
</feature>
<keyword evidence="1" id="KW-0812">Transmembrane</keyword>
<feature type="transmembrane region" description="Helical" evidence="1">
    <location>
        <begin position="27"/>
        <end position="46"/>
    </location>
</feature>
<organism evidence="2 3">
    <name type="scientific">Jaapia argillacea MUCL 33604</name>
    <dbReference type="NCBI Taxonomy" id="933084"/>
    <lineage>
        <taxon>Eukaryota</taxon>
        <taxon>Fungi</taxon>
        <taxon>Dikarya</taxon>
        <taxon>Basidiomycota</taxon>
        <taxon>Agaricomycotina</taxon>
        <taxon>Agaricomycetes</taxon>
        <taxon>Agaricomycetidae</taxon>
        <taxon>Jaapiales</taxon>
        <taxon>Jaapiaceae</taxon>
        <taxon>Jaapia</taxon>
    </lineage>
</organism>
<keyword evidence="3" id="KW-1185">Reference proteome</keyword>
<protein>
    <submittedName>
        <fullName evidence="2">Uncharacterized protein</fullName>
    </submittedName>
</protein>
<evidence type="ECO:0000313" key="2">
    <source>
        <dbReference type="EMBL" id="KDQ57199.1"/>
    </source>
</evidence>
<reference evidence="3" key="1">
    <citation type="journal article" date="2014" name="Proc. Natl. Acad. Sci. U.S.A.">
        <title>Extensive sampling of basidiomycete genomes demonstrates inadequacy of the white-rot/brown-rot paradigm for wood decay fungi.</title>
        <authorList>
            <person name="Riley R."/>
            <person name="Salamov A.A."/>
            <person name="Brown D.W."/>
            <person name="Nagy L.G."/>
            <person name="Floudas D."/>
            <person name="Held B.W."/>
            <person name="Levasseur A."/>
            <person name="Lombard V."/>
            <person name="Morin E."/>
            <person name="Otillar R."/>
            <person name="Lindquist E.A."/>
            <person name="Sun H."/>
            <person name="LaButti K.M."/>
            <person name="Schmutz J."/>
            <person name="Jabbour D."/>
            <person name="Luo H."/>
            <person name="Baker S.E."/>
            <person name="Pisabarro A.G."/>
            <person name="Walton J.D."/>
            <person name="Blanchette R.A."/>
            <person name="Henrissat B."/>
            <person name="Martin F."/>
            <person name="Cullen D."/>
            <person name="Hibbett D.S."/>
            <person name="Grigoriev I.V."/>
        </authorList>
    </citation>
    <scope>NUCLEOTIDE SEQUENCE [LARGE SCALE GENOMIC DNA]</scope>
    <source>
        <strain evidence="3">MUCL 33604</strain>
    </source>
</reference>
<keyword evidence="1" id="KW-1133">Transmembrane helix</keyword>